<protein>
    <submittedName>
        <fullName evidence="1">Uncharacterized protein</fullName>
    </submittedName>
</protein>
<sequence>MFLEDDGLYRQLYFAPRGRAGSESQGLLNSPKVLSGERRGKCIGEQQITIAEGLRGKLFVRYRKKNVSTNSSSRHFRAMCQGAFCIELFPMSLATPAR</sequence>
<keyword evidence="2" id="KW-1185">Reference proteome</keyword>
<name>A0A8K1G3D1_9PASS</name>
<dbReference type="EMBL" id="SWJQ01000764">
    <property type="protein sequence ID" value="TRZ11069.1"/>
    <property type="molecule type" value="Genomic_DNA"/>
</dbReference>
<gene>
    <name evidence="1" type="ORF">HGM15179_016039</name>
</gene>
<evidence type="ECO:0000313" key="2">
    <source>
        <dbReference type="Proteomes" id="UP000796761"/>
    </source>
</evidence>
<comment type="caution">
    <text evidence="1">The sequence shown here is derived from an EMBL/GenBank/DDBJ whole genome shotgun (WGS) entry which is preliminary data.</text>
</comment>
<reference evidence="1" key="1">
    <citation type="submission" date="2019-04" db="EMBL/GenBank/DDBJ databases">
        <title>Genome assembly of Zosterops borbonicus 15179.</title>
        <authorList>
            <person name="Leroy T."/>
            <person name="Anselmetti Y."/>
            <person name="Tilak M.-K."/>
            <person name="Nabholz B."/>
        </authorList>
    </citation>
    <scope>NUCLEOTIDE SEQUENCE</scope>
    <source>
        <strain evidence="1">HGM_15179</strain>
        <tissue evidence="1">Muscle</tissue>
    </source>
</reference>
<evidence type="ECO:0000313" key="1">
    <source>
        <dbReference type="EMBL" id="TRZ11069.1"/>
    </source>
</evidence>
<dbReference type="AlphaFoldDB" id="A0A8K1G3D1"/>
<proteinExistence type="predicted"/>
<organism evidence="1 2">
    <name type="scientific">Zosterops borbonicus</name>
    <dbReference type="NCBI Taxonomy" id="364589"/>
    <lineage>
        <taxon>Eukaryota</taxon>
        <taxon>Metazoa</taxon>
        <taxon>Chordata</taxon>
        <taxon>Craniata</taxon>
        <taxon>Vertebrata</taxon>
        <taxon>Euteleostomi</taxon>
        <taxon>Archelosauria</taxon>
        <taxon>Archosauria</taxon>
        <taxon>Dinosauria</taxon>
        <taxon>Saurischia</taxon>
        <taxon>Theropoda</taxon>
        <taxon>Coelurosauria</taxon>
        <taxon>Aves</taxon>
        <taxon>Neognathae</taxon>
        <taxon>Neoaves</taxon>
        <taxon>Telluraves</taxon>
        <taxon>Australaves</taxon>
        <taxon>Passeriformes</taxon>
        <taxon>Sylvioidea</taxon>
        <taxon>Zosteropidae</taxon>
        <taxon>Zosterops</taxon>
    </lineage>
</organism>
<accession>A0A8K1G3D1</accession>
<dbReference type="Proteomes" id="UP000796761">
    <property type="component" value="Unassembled WGS sequence"/>
</dbReference>